<organism evidence="6 7">
    <name type="scientific">Paenibacillus amylolyticus</name>
    <dbReference type="NCBI Taxonomy" id="1451"/>
    <lineage>
        <taxon>Bacteria</taxon>
        <taxon>Bacillati</taxon>
        <taxon>Bacillota</taxon>
        <taxon>Bacilli</taxon>
        <taxon>Bacillales</taxon>
        <taxon>Paenibacillaceae</taxon>
        <taxon>Paenibacillus</taxon>
    </lineage>
</organism>
<dbReference type="PANTHER" id="PTHR12302">
    <property type="entry name" value="EBNA2 BINDING PROTEIN P100"/>
    <property type="match status" value="1"/>
</dbReference>
<keyword evidence="4" id="KW-0732">Signal</keyword>
<dbReference type="PANTHER" id="PTHR12302:SF3">
    <property type="entry name" value="SERINE_THREONINE-PROTEIN KINASE 31"/>
    <property type="match status" value="1"/>
</dbReference>
<dbReference type="InterPro" id="IPR035437">
    <property type="entry name" value="SNase_OB-fold_sf"/>
</dbReference>
<accession>A0ABD8B334</accession>
<evidence type="ECO:0000256" key="1">
    <source>
        <dbReference type="ARBA" id="ARBA00022722"/>
    </source>
</evidence>
<dbReference type="Pfam" id="PF00565">
    <property type="entry name" value="SNase"/>
    <property type="match status" value="1"/>
</dbReference>
<dbReference type="InterPro" id="IPR036582">
    <property type="entry name" value="Mao_N_sf"/>
</dbReference>
<evidence type="ECO:0000256" key="4">
    <source>
        <dbReference type="SAM" id="SignalP"/>
    </source>
</evidence>
<dbReference type="Pfam" id="PF07833">
    <property type="entry name" value="Cu_amine_oxidN1"/>
    <property type="match status" value="1"/>
</dbReference>
<dbReference type="Gene3D" id="3.30.457.10">
    <property type="entry name" value="Copper amine oxidase-like, N-terminal domain"/>
    <property type="match status" value="1"/>
</dbReference>
<evidence type="ECO:0000313" key="6">
    <source>
        <dbReference type="EMBL" id="WWP23946.1"/>
    </source>
</evidence>
<dbReference type="GO" id="GO:0016787">
    <property type="term" value="F:hydrolase activity"/>
    <property type="evidence" value="ECO:0007669"/>
    <property type="project" value="UniProtKB-KW"/>
</dbReference>
<protein>
    <submittedName>
        <fullName evidence="6">Stalk domain-containing protein</fullName>
    </submittedName>
</protein>
<dbReference type="RefSeq" id="WP_338709114.1">
    <property type="nucleotide sequence ID" value="NZ_CP145893.1"/>
</dbReference>
<dbReference type="InterPro" id="IPR016071">
    <property type="entry name" value="Staphylococal_nuclease_OB-fold"/>
</dbReference>
<dbReference type="SMART" id="SM00318">
    <property type="entry name" value="SNc"/>
    <property type="match status" value="1"/>
</dbReference>
<feature type="signal peptide" evidence="4">
    <location>
        <begin position="1"/>
        <end position="24"/>
    </location>
</feature>
<dbReference type="GeneID" id="93480127"/>
<gene>
    <name evidence="6" type="ORF">V6668_31640</name>
</gene>
<evidence type="ECO:0000256" key="2">
    <source>
        <dbReference type="ARBA" id="ARBA00022759"/>
    </source>
</evidence>
<feature type="domain" description="TNase-like" evidence="5">
    <location>
        <begin position="145"/>
        <end position="279"/>
    </location>
</feature>
<reference evidence="6 7" key="1">
    <citation type="submission" date="2024-02" db="EMBL/GenBank/DDBJ databases">
        <title>Complete sequences of two Paenibacillus sp. strains and one Lysinibacillus strain isolated from the environment on STAA medium highlight biotechnological potential.</title>
        <authorList>
            <person name="Attere S.A."/>
            <person name="Piche L.C."/>
            <person name="Intertaglia L."/>
            <person name="Lami R."/>
            <person name="Charette S.J."/>
            <person name="Vincent A.T."/>
        </authorList>
    </citation>
    <scope>NUCLEOTIDE SEQUENCE [LARGE SCALE GENOMIC DNA]</scope>
    <source>
        <strain evidence="6 7">Y5S-7</strain>
        <plasmid evidence="6 7">pY5S7-1</plasmid>
    </source>
</reference>
<keyword evidence="1" id="KW-0540">Nuclease</keyword>
<sequence>MFKKLMISSIVAITSLSSPLQMSAAAVEKEISVYVDGEKLHFDVYPKMINGNTLVPMRTIFERLGAAIEWNKDNYSIKATKGEQSVYLVIGKKDATVNGESLKLSQAPVMIDNVTYVPLRFISESMGTTVGWLSKNQTVTINSTPLEKIKVTRVKDGDTFVGQYTDGTSAGKQAVFRLIGVDTPEVLNGPIQFYGPEASKYTKDQLIGKTVYVSRDQTDDPYGRVLAYVYLEDGIFFNAALVSNGFARSMAIAPNTRWEGLFEQLESKAKEEHKGMWVQTEASNLSIDPVKNYVISKSKELGILQGEFHPEQLITKEQLLKSLLIVLFPEIKAVLLAKSFYELSQDEQFKEVLQYSIHVGLVLKDEVVNPDEPVTTVDAASILKRVMHVDSMEQGKTLSDFGIYALRSNPNEKLTYMDAILLMEKTNNAYQPIKDYLFHLKEAAKESEVIDQLSSTLSNRAMAEKISSFANRISLRNFSDVDGLTNLKTDATDVLKEVTKDIKSNWKDILNLAKIKNAIENANDSLDKADMALRKALDVN</sequence>
<dbReference type="Gene3D" id="2.40.50.90">
    <property type="match status" value="1"/>
</dbReference>
<evidence type="ECO:0000259" key="5">
    <source>
        <dbReference type="PROSITE" id="PS50830"/>
    </source>
</evidence>
<dbReference type="InterPro" id="IPR012854">
    <property type="entry name" value="Cu_amine_oxidase-like_N"/>
</dbReference>
<dbReference type="PROSITE" id="PS50830">
    <property type="entry name" value="TNASE_3"/>
    <property type="match status" value="1"/>
</dbReference>
<dbReference type="SUPFAM" id="SSF55383">
    <property type="entry name" value="Copper amine oxidase, domain N"/>
    <property type="match status" value="1"/>
</dbReference>
<dbReference type="SUPFAM" id="SSF50199">
    <property type="entry name" value="Staphylococcal nuclease"/>
    <property type="match status" value="1"/>
</dbReference>
<keyword evidence="2" id="KW-0255">Endonuclease</keyword>
<geneLocation type="plasmid" evidence="6 7">
    <name>pY5S7-1</name>
</geneLocation>
<name>A0ABD8B334_PAEAM</name>
<dbReference type="PROSITE" id="PS01284">
    <property type="entry name" value="TNASE_2"/>
    <property type="match status" value="1"/>
</dbReference>
<dbReference type="GO" id="GO:0004519">
    <property type="term" value="F:endonuclease activity"/>
    <property type="evidence" value="ECO:0007669"/>
    <property type="project" value="UniProtKB-KW"/>
</dbReference>
<dbReference type="AlphaFoldDB" id="A0ABD8B334"/>
<evidence type="ECO:0000256" key="3">
    <source>
        <dbReference type="ARBA" id="ARBA00022801"/>
    </source>
</evidence>
<keyword evidence="3" id="KW-0378">Hydrolase</keyword>
<proteinExistence type="predicted"/>
<dbReference type="EMBL" id="CP145893">
    <property type="protein sequence ID" value="WWP23946.1"/>
    <property type="molecule type" value="Genomic_DNA"/>
</dbReference>
<keyword evidence="6" id="KW-0614">Plasmid</keyword>
<evidence type="ECO:0000313" key="7">
    <source>
        <dbReference type="Proteomes" id="UP001364764"/>
    </source>
</evidence>
<dbReference type="InterPro" id="IPR002071">
    <property type="entry name" value="Thermonucl_AS"/>
</dbReference>
<feature type="chain" id="PRO_5044783582" evidence="4">
    <location>
        <begin position="25"/>
        <end position="540"/>
    </location>
</feature>
<dbReference type="Proteomes" id="UP001364764">
    <property type="component" value="Plasmid pY5S7-1"/>
</dbReference>